<comment type="caution">
    <text evidence="2">The sequence shown here is derived from an EMBL/GenBank/DDBJ whole genome shotgun (WGS) entry which is preliminary data.</text>
</comment>
<evidence type="ECO:0000256" key="1">
    <source>
        <dbReference type="SAM" id="Phobius"/>
    </source>
</evidence>
<feature type="transmembrane region" description="Helical" evidence="1">
    <location>
        <begin position="293"/>
        <end position="312"/>
    </location>
</feature>
<dbReference type="AlphaFoldDB" id="A0A226EMZ7"/>
<feature type="transmembrane region" description="Helical" evidence="1">
    <location>
        <begin position="584"/>
        <end position="604"/>
    </location>
</feature>
<evidence type="ECO:0000313" key="2">
    <source>
        <dbReference type="EMBL" id="OXA58839.1"/>
    </source>
</evidence>
<proteinExistence type="predicted"/>
<keyword evidence="1" id="KW-1133">Transmembrane helix</keyword>
<accession>A0A226EMZ7</accession>
<keyword evidence="1" id="KW-0472">Membrane</keyword>
<protein>
    <submittedName>
        <fullName evidence="2">Uncharacterized protein</fullName>
    </submittedName>
</protein>
<reference evidence="2 3" key="1">
    <citation type="submission" date="2015-12" db="EMBL/GenBank/DDBJ databases">
        <title>The genome of Folsomia candida.</title>
        <authorList>
            <person name="Faddeeva A."/>
            <person name="Derks M.F."/>
            <person name="Anvar Y."/>
            <person name="Smit S."/>
            <person name="Van Straalen N."/>
            <person name="Roelofs D."/>
        </authorList>
    </citation>
    <scope>NUCLEOTIDE SEQUENCE [LARGE SCALE GENOMIC DNA]</scope>
    <source>
        <strain evidence="2 3">VU population</strain>
        <tissue evidence="2">Whole body</tissue>
    </source>
</reference>
<sequence>MRWRLPCDAHFYLHPPHDSDSLFNRGENPWKKLEIPFHYYNNIRQTTGLHNLQAMIWSRSIYHILVVEKNTQTLMWRRAIGRIVHYYPVIVPLILVTESSSFTLDVKIASVSIGCNQCDYFKQTYIQWDDMSTFNLKNFQDTLKLLNEYHKETLVQVEDDLNNQEILKWNEAFKLHQGEISFNDFPKLETLFGLSSDQIIFRIVFQNVTFANSKESFTRCIRESKEEQLNVPNHENYEIFCRNGFHPLSVKFDAFSRLLFIRKSEYFTFLSCGEGNLPALSFQGFISAFDVETWAVIALCLVGTTMICISLINKKLDCWSRRFWSESLFGALKLFLEQSNAIIINNATRSKSYAVYCIWGASLAMCVIIGNQYKGENISQISAPFQSEPPDTFKSLISSEYKIYSKIHLTLQQSISELFSASIHTSPVLEDYTEIHPFEEHIVSFSPAKYILQNVHFHPNETLAIILSQSNFSFLKALAPCDKIALAGWKDELKTLHNQLRSRIKGHKLVGIGNENLYQRHHGWEIYNWPDRNAFMKFYSLHESGISNQWINIENFRDMKFMSTDSTRNVYKPLQLSGNTGTIFLLYMAGNVIGIVIILAEISIHEQSDKKCIFYGEQAMTKKFRSYTGIPTPTVDYGFISNRPKVTNVQKQPLDLTITM</sequence>
<gene>
    <name evidence="2" type="ORF">Fcan01_07329</name>
</gene>
<evidence type="ECO:0000313" key="3">
    <source>
        <dbReference type="Proteomes" id="UP000198287"/>
    </source>
</evidence>
<feature type="transmembrane region" description="Helical" evidence="1">
    <location>
        <begin position="353"/>
        <end position="373"/>
    </location>
</feature>
<keyword evidence="1" id="KW-0812">Transmembrane</keyword>
<name>A0A226EMZ7_FOLCA</name>
<keyword evidence="3" id="KW-1185">Reference proteome</keyword>
<dbReference type="Proteomes" id="UP000198287">
    <property type="component" value="Unassembled WGS sequence"/>
</dbReference>
<organism evidence="2 3">
    <name type="scientific">Folsomia candida</name>
    <name type="common">Springtail</name>
    <dbReference type="NCBI Taxonomy" id="158441"/>
    <lineage>
        <taxon>Eukaryota</taxon>
        <taxon>Metazoa</taxon>
        <taxon>Ecdysozoa</taxon>
        <taxon>Arthropoda</taxon>
        <taxon>Hexapoda</taxon>
        <taxon>Collembola</taxon>
        <taxon>Entomobryomorpha</taxon>
        <taxon>Isotomoidea</taxon>
        <taxon>Isotomidae</taxon>
        <taxon>Proisotominae</taxon>
        <taxon>Folsomia</taxon>
    </lineage>
</organism>
<dbReference type="EMBL" id="LNIX01000003">
    <property type="protein sequence ID" value="OXA58839.1"/>
    <property type="molecule type" value="Genomic_DNA"/>
</dbReference>